<accession>A0A9P7BIN3</accession>
<feature type="transmembrane region" description="Helical" evidence="1">
    <location>
        <begin position="67"/>
        <end position="90"/>
    </location>
</feature>
<evidence type="ECO:0000313" key="3">
    <source>
        <dbReference type="Proteomes" id="UP000716291"/>
    </source>
</evidence>
<organism evidence="2 3">
    <name type="scientific">Rhizopus oryzae</name>
    <name type="common">Mucormycosis agent</name>
    <name type="synonym">Rhizopus arrhizus var. delemar</name>
    <dbReference type="NCBI Taxonomy" id="64495"/>
    <lineage>
        <taxon>Eukaryota</taxon>
        <taxon>Fungi</taxon>
        <taxon>Fungi incertae sedis</taxon>
        <taxon>Mucoromycota</taxon>
        <taxon>Mucoromycotina</taxon>
        <taxon>Mucoromycetes</taxon>
        <taxon>Mucorales</taxon>
        <taxon>Mucorineae</taxon>
        <taxon>Rhizopodaceae</taxon>
        <taxon>Rhizopus</taxon>
    </lineage>
</organism>
<sequence length="160" mass="16870">MQRPSPTIRAASLLGQDMDGFPWLLAAAAGSAIAALLHIGCIAFGAPWYRCFGAGPRMVRLAQAGHWWPPLMTAGITAVLVAWTLYALAAAGWHSPLPASRWVLPAIAAVLLLRAAMGFGLALFRPGYNGARFWAISSLGCLGLGRAFAVGTRQAWQSLG</sequence>
<dbReference type="EMBL" id="JAANQT010009499">
    <property type="protein sequence ID" value="KAG1277100.1"/>
    <property type="molecule type" value="Genomic_DNA"/>
</dbReference>
<dbReference type="AlphaFoldDB" id="A0A9P7BIN3"/>
<keyword evidence="1" id="KW-0472">Membrane</keyword>
<keyword evidence="3" id="KW-1185">Reference proteome</keyword>
<keyword evidence="1" id="KW-1133">Transmembrane helix</keyword>
<protein>
    <submittedName>
        <fullName evidence="2">Uncharacterized protein</fullName>
    </submittedName>
</protein>
<gene>
    <name evidence="2" type="ORF">G6F64_014749</name>
</gene>
<feature type="transmembrane region" description="Helical" evidence="1">
    <location>
        <begin position="20"/>
        <end position="46"/>
    </location>
</feature>
<keyword evidence="1" id="KW-0812">Transmembrane</keyword>
<feature type="transmembrane region" description="Helical" evidence="1">
    <location>
        <begin position="102"/>
        <end position="124"/>
    </location>
</feature>
<reference evidence="2" key="1">
    <citation type="journal article" date="2020" name="Microb. Genom.">
        <title>Genetic diversity of clinical and environmental Mucorales isolates obtained from an investigation of mucormycosis cases among solid organ transplant recipients.</title>
        <authorList>
            <person name="Nguyen M.H."/>
            <person name="Kaul D."/>
            <person name="Muto C."/>
            <person name="Cheng S.J."/>
            <person name="Richter R.A."/>
            <person name="Bruno V.M."/>
            <person name="Liu G."/>
            <person name="Beyhan S."/>
            <person name="Sundermann A.J."/>
            <person name="Mounaud S."/>
            <person name="Pasculle A.W."/>
            <person name="Nierman W.C."/>
            <person name="Driscoll E."/>
            <person name="Cumbie R."/>
            <person name="Clancy C.J."/>
            <person name="Dupont C.L."/>
        </authorList>
    </citation>
    <scope>NUCLEOTIDE SEQUENCE</scope>
    <source>
        <strain evidence="2">GL11</strain>
    </source>
</reference>
<name>A0A9P7BIN3_RHIOR</name>
<proteinExistence type="predicted"/>
<evidence type="ECO:0000256" key="1">
    <source>
        <dbReference type="SAM" id="Phobius"/>
    </source>
</evidence>
<dbReference type="Proteomes" id="UP000716291">
    <property type="component" value="Unassembled WGS sequence"/>
</dbReference>
<comment type="caution">
    <text evidence="2">The sequence shown here is derived from an EMBL/GenBank/DDBJ whole genome shotgun (WGS) entry which is preliminary data.</text>
</comment>
<evidence type="ECO:0000313" key="2">
    <source>
        <dbReference type="EMBL" id="KAG1277100.1"/>
    </source>
</evidence>